<gene>
    <name evidence="1" type="ORF">NC661_08485</name>
</gene>
<accession>A0A9X4AHX4</accession>
<evidence type="ECO:0000313" key="2">
    <source>
        <dbReference type="Proteomes" id="UP001145072"/>
    </source>
</evidence>
<comment type="caution">
    <text evidence="1">The sequence shown here is derived from an EMBL/GenBank/DDBJ whole genome shotgun (WGS) entry which is preliminary data.</text>
</comment>
<keyword evidence="2" id="KW-1185">Reference proteome</keyword>
<name>A0A9X4AHX4_9BACI</name>
<evidence type="ECO:0000313" key="1">
    <source>
        <dbReference type="EMBL" id="MDC3420401.1"/>
    </source>
</evidence>
<dbReference type="Proteomes" id="UP001145072">
    <property type="component" value="Unassembled WGS sequence"/>
</dbReference>
<dbReference type="InterPro" id="IPR040983">
    <property type="entry name" value="Bact_RF_family5"/>
</dbReference>
<organism evidence="1 2">
    <name type="scientific">Aquibacillus koreensis</name>
    <dbReference type="NCBI Taxonomy" id="279446"/>
    <lineage>
        <taxon>Bacteria</taxon>
        <taxon>Bacillati</taxon>
        <taxon>Bacillota</taxon>
        <taxon>Bacilli</taxon>
        <taxon>Bacillales</taxon>
        <taxon>Bacillaceae</taxon>
        <taxon>Aquibacillus</taxon>
    </lineage>
</organism>
<dbReference type="AlphaFoldDB" id="A0A9X4AHX4"/>
<dbReference type="RefSeq" id="WP_259869039.1">
    <property type="nucleotide sequence ID" value="NZ_JAMQJZ010000005.1"/>
</dbReference>
<protein>
    <submittedName>
        <fullName evidence="1">VLRF1 family aeRF1-type release factor</fullName>
    </submittedName>
</protein>
<reference evidence="1" key="1">
    <citation type="submission" date="2022-06" db="EMBL/GenBank/DDBJ databases">
        <title>Aquibacillus sp. a new bacterium isolated from soil saline samples.</title>
        <authorList>
            <person name="Galisteo C."/>
            <person name="De La Haba R."/>
            <person name="Sanchez-Porro C."/>
            <person name="Ventosa A."/>
        </authorList>
    </citation>
    <scope>NUCLEOTIDE SEQUENCE</scope>
    <source>
        <strain evidence="1">JCM 12387</strain>
    </source>
</reference>
<sequence length="266" mass="31261">MKLEGKLKELQNVELEKPNSVFSMYLNTDPADPEGQGSQWRIQLKNGLNSFENYLERSDDKEELKNFRKVRKQVDDYVNHNHMKFQKSVILFASPDQSVWFAESLQMRVRTEFFWQESPVTDQLYQLKSMFPKLGIILVQQSQVKVIEAELGSILNTEHYELDIDTEDWRQHAGPRPHSDTGKGGKNLQTDHFDERFKANQKRWYKSIAPKLDKLAKDHGWMRIYIAGDKDEAKDIAHYMNKPIDKLENRNILEHDELKVIEQVVA</sequence>
<dbReference type="Pfam" id="PF18846">
    <property type="entry name" value="baeRF_family5"/>
    <property type="match status" value="1"/>
</dbReference>
<dbReference type="EMBL" id="JAMQJZ010000005">
    <property type="protein sequence ID" value="MDC3420401.1"/>
    <property type="molecule type" value="Genomic_DNA"/>
</dbReference>
<proteinExistence type="predicted"/>